<evidence type="ECO:0000313" key="2">
    <source>
        <dbReference type="EMBL" id="KAG9463641.1"/>
    </source>
</evidence>
<evidence type="ECO:0000313" key="3">
    <source>
        <dbReference type="Proteomes" id="UP000770717"/>
    </source>
</evidence>
<sequence>MRAALFSPFPLGGAGCAVSSVCQGPVVMHSWRWPWYRGASECFPLRAVCATLCAVLSAAPPSDSRGCGGKKRSSRSQGCIEASSVRSESLLSPRPARF</sequence>
<dbReference type="EMBL" id="WNTK01006309">
    <property type="protein sequence ID" value="KAG9463641.1"/>
    <property type="molecule type" value="Genomic_DNA"/>
</dbReference>
<dbReference type="AlphaFoldDB" id="A0A8J6B971"/>
<comment type="caution">
    <text evidence="2">The sequence shown here is derived from an EMBL/GenBank/DDBJ whole genome shotgun (WGS) entry which is preliminary data.</text>
</comment>
<protein>
    <submittedName>
        <fullName evidence="2">Uncharacterized protein</fullName>
    </submittedName>
</protein>
<gene>
    <name evidence="2" type="ORF">GDO78_021371</name>
</gene>
<name>A0A8J6B971_ELECQ</name>
<dbReference type="PROSITE" id="PS51257">
    <property type="entry name" value="PROKAR_LIPOPROTEIN"/>
    <property type="match status" value="1"/>
</dbReference>
<evidence type="ECO:0000256" key="1">
    <source>
        <dbReference type="SAM" id="MobiDB-lite"/>
    </source>
</evidence>
<keyword evidence="3" id="KW-1185">Reference proteome</keyword>
<proteinExistence type="predicted"/>
<dbReference type="Proteomes" id="UP000770717">
    <property type="component" value="Unassembled WGS sequence"/>
</dbReference>
<organism evidence="2 3">
    <name type="scientific">Eleutherodactylus coqui</name>
    <name type="common">Puerto Rican coqui</name>
    <dbReference type="NCBI Taxonomy" id="57060"/>
    <lineage>
        <taxon>Eukaryota</taxon>
        <taxon>Metazoa</taxon>
        <taxon>Chordata</taxon>
        <taxon>Craniata</taxon>
        <taxon>Vertebrata</taxon>
        <taxon>Euteleostomi</taxon>
        <taxon>Amphibia</taxon>
        <taxon>Batrachia</taxon>
        <taxon>Anura</taxon>
        <taxon>Neobatrachia</taxon>
        <taxon>Hyloidea</taxon>
        <taxon>Eleutherodactylidae</taxon>
        <taxon>Eleutherodactylinae</taxon>
        <taxon>Eleutherodactylus</taxon>
        <taxon>Eleutherodactylus</taxon>
    </lineage>
</organism>
<accession>A0A8J6B971</accession>
<feature type="region of interest" description="Disordered" evidence="1">
    <location>
        <begin position="59"/>
        <end position="98"/>
    </location>
</feature>
<reference evidence="2" key="1">
    <citation type="thesis" date="2020" institute="ProQuest LLC" country="789 East Eisenhower Parkway, Ann Arbor, MI, USA">
        <title>Comparative Genomics and Chromosome Evolution.</title>
        <authorList>
            <person name="Mudd A.B."/>
        </authorList>
    </citation>
    <scope>NUCLEOTIDE SEQUENCE</scope>
    <source>
        <strain evidence="2">HN-11 Male</strain>
        <tissue evidence="2">Kidney and liver</tissue>
    </source>
</reference>